<accession>A0AA39UKJ5</accession>
<dbReference type="AlphaFoldDB" id="A0AA39UKJ5"/>
<organism evidence="1 2">
    <name type="scientific">Armillaria luteobubalina</name>
    <dbReference type="NCBI Taxonomy" id="153913"/>
    <lineage>
        <taxon>Eukaryota</taxon>
        <taxon>Fungi</taxon>
        <taxon>Dikarya</taxon>
        <taxon>Basidiomycota</taxon>
        <taxon>Agaricomycotina</taxon>
        <taxon>Agaricomycetes</taxon>
        <taxon>Agaricomycetidae</taxon>
        <taxon>Agaricales</taxon>
        <taxon>Marasmiineae</taxon>
        <taxon>Physalacriaceae</taxon>
        <taxon>Armillaria</taxon>
    </lineage>
</organism>
<sequence length="216" mass="24673">MQAWIKFVHLDQYPQCLHPWGIHENTKLRKSNGKHMLRAVLDLTLGTKEKSINTTNRSIGSHIHEPSQASAAMSHQNISPPKQVIKPLTKRLLDRALHKKEEFLTLVDRSPCTYVDGLYVRFMETVTCLMPRGDDDEICQELMKIGELIKDIMTIEDRILNAAGVGNDLVEAQQIREEMQEVERWLEDILCGTLEGVDILTKAYEDGTLLFQHVAK</sequence>
<evidence type="ECO:0000313" key="1">
    <source>
        <dbReference type="EMBL" id="KAK0486704.1"/>
    </source>
</evidence>
<evidence type="ECO:0000313" key="2">
    <source>
        <dbReference type="Proteomes" id="UP001175228"/>
    </source>
</evidence>
<protein>
    <submittedName>
        <fullName evidence="1">Uncharacterized protein</fullName>
    </submittedName>
</protein>
<dbReference type="Proteomes" id="UP001175228">
    <property type="component" value="Unassembled WGS sequence"/>
</dbReference>
<reference evidence="1" key="1">
    <citation type="submission" date="2023-06" db="EMBL/GenBank/DDBJ databases">
        <authorList>
            <consortium name="Lawrence Berkeley National Laboratory"/>
            <person name="Ahrendt S."/>
            <person name="Sahu N."/>
            <person name="Indic B."/>
            <person name="Wong-Bajracharya J."/>
            <person name="Merenyi Z."/>
            <person name="Ke H.-M."/>
            <person name="Monk M."/>
            <person name="Kocsube S."/>
            <person name="Drula E."/>
            <person name="Lipzen A."/>
            <person name="Balint B."/>
            <person name="Henrissat B."/>
            <person name="Andreopoulos B."/>
            <person name="Martin F.M."/>
            <person name="Harder C.B."/>
            <person name="Rigling D."/>
            <person name="Ford K.L."/>
            <person name="Foster G.D."/>
            <person name="Pangilinan J."/>
            <person name="Papanicolaou A."/>
            <person name="Barry K."/>
            <person name="LaButti K."/>
            <person name="Viragh M."/>
            <person name="Koriabine M."/>
            <person name="Yan M."/>
            <person name="Riley R."/>
            <person name="Champramary S."/>
            <person name="Plett K.L."/>
            <person name="Tsai I.J."/>
            <person name="Slot J."/>
            <person name="Sipos G."/>
            <person name="Plett J."/>
            <person name="Nagy L.G."/>
            <person name="Grigoriev I.V."/>
        </authorList>
    </citation>
    <scope>NUCLEOTIDE SEQUENCE</scope>
    <source>
        <strain evidence="1">HWK02</strain>
    </source>
</reference>
<keyword evidence="2" id="KW-1185">Reference proteome</keyword>
<proteinExistence type="predicted"/>
<gene>
    <name evidence="1" type="ORF">EDD18DRAFT_1360515</name>
</gene>
<comment type="caution">
    <text evidence="1">The sequence shown here is derived from an EMBL/GenBank/DDBJ whole genome shotgun (WGS) entry which is preliminary data.</text>
</comment>
<dbReference type="EMBL" id="JAUEPU010000046">
    <property type="protein sequence ID" value="KAK0486704.1"/>
    <property type="molecule type" value="Genomic_DNA"/>
</dbReference>
<name>A0AA39UKJ5_9AGAR</name>